<dbReference type="CDD" id="cd04301">
    <property type="entry name" value="NAT_SF"/>
    <property type="match status" value="1"/>
</dbReference>
<accession>A0A2K9PR73</accession>
<dbReference type="GO" id="GO:0008080">
    <property type="term" value="F:N-acetyltransferase activity"/>
    <property type="evidence" value="ECO:0007669"/>
    <property type="project" value="TreeGrafter"/>
</dbReference>
<reference evidence="2 3" key="1">
    <citation type="submission" date="2018-01" db="EMBL/GenBank/DDBJ databases">
        <title>Complete genome sequence of Flavivirga eckloniae ECD14 isolated from seaweed Ecklonia cava.</title>
        <authorList>
            <person name="Lee J.H."/>
            <person name="Baik K.S."/>
            <person name="Seong C.N."/>
        </authorList>
    </citation>
    <scope>NUCLEOTIDE SEQUENCE [LARGE SCALE GENOMIC DNA]</scope>
    <source>
        <strain evidence="2 3">ECD14</strain>
    </source>
</reference>
<dbReference type="SUPFAM" id="SSF55729">
    <property type="entry name" value="Acyl-CoA N-acyltransferases (Nat)"/>
    <property type="match status" value="1"/>
</dbReference>
<dbReference type="PANTHER" id="PTHR13355:SF15">
    <property type="entry name" value="GCN5-RELATED N-ACETYLTRANSFERASE 3, CHLOROPLASTIC"/>
    <property type="match status" value="1"/>
</dbReference>
<gene>
    <name evidence="2" type="ORF">C1H87_12990</name>
</gene>
<dbReference type="PANTHER" id="PTHR13355">
    <property type="entry name" value="GLUCOSAMINE 6-PHOSPHATE N-ACETYLTRANSFERASE"/>
    <property type="match status" value="1"/>
</dbReference>
<sequence length="143" mass="16410">MKIDVLKQTDLNSNLENQVAELFKQLSQNKEQIKLNDLLVNDNQITMVYCEENEKIIGMASMCNYRVISGKKGWIEDVVVDSSARGKGIGRKLMEKLLEVAKQKKLTEVLLFTEDHRVSAINLYNNLGFKQKESKIYSIKKTL</sequence>
<dbReference type="EMBL" id="CP025791">
    <property type="protein sequence ID" value="AUP79573.1"/>
    <property type="molecule type" value="Genomic_DNA"/>
</dbReference>
<feature type="domain" description="N-acetyltransferase" evidence="1">
    <location>
        <begin position="1"/>
        <end position="143"/>
    </location>
</feature>
<dbReference type="Gene3D" id="3.40.630.30">
    <property type="match status" value="1"/>
</dbReference>
<dbReference type="RefSeq" id="WP_102756227.1">
    <property type="nucleotide sequence ID" value="NZ_CP025791.1"/>
</dbReference>
<dbReference type="InterPro" id="IPR016181">
    <property type="entry name" value="Acyl_CoA_acyltransferase"/>
</dbReference>
<dbReference type="OrthoDB" id="9792929at2"/>
<keyword evidence="2" id="KW-0808">Transferase</keyword>
<dbReference type="KEGG" id="fek:C1H87_12990"/>
<dbReference type="Proteomes" id="UP000235826">
    <property type="component" value="Chromosome"/>
</dbReference>
<dbReference type="InterPro" id="IPR000182">
    <property type="entry name" value="GNAT_dom"/>
</dbReference>
<keyword evidence="3" id="KW-1185">Reference proteome</keyword>
<name>A0A2K9PR73_9FLAO</name>
<evidence type="ECO:0000313" key="2">
    <source>
        <dbReference type="EMBL" id="AUP79573.1"/>
    </source>
</evidence>
<dbReference type="PROSITE" id="PS51186">
    <property type="entry name" value="GNAT"/>
    <property type="match status" value="1"/>
</dbReference>
<dbReference type="AlphaFoldDB" id="A0A2K9PR73"/>
<dbReference type="Pfam" id="PF00583">
    <property type="entry name" value="Acetyltransf_1"/>
    <property type="match status" value="1"/>
</dbReference>
<proteinExistence type="predicted"/>
<protein>
    <submittedName>
        <fullName evidence="2">N-acetyltransferase</fullName>
    </submittedName>
</protein>
<dbReference type="InterPro" id="IPR039143">
    <property type="entry name" value="GNPNAT1-like"/>
</dbReference>
<evidence type="ECO:0000313" key="3">
    <source>
        <dbReference type="Proteomes" id="UP000235826"/>
    </source>
</evidence>
<evidence type="ECO:0000259" key="1">
    <source>
        <dbReference type="PROSITE" id="PS51186"/>
    </source>
</evidence>
<organism evidence="2 3">
    <name type="scientific">Flavivirga eckloniae</name>
    <dbReference type="NCBI Taxonomy" id="1803846"/>
    <lineage>
        <taxon>Bacteria</taxon>
        <taxon>Pseudomonadati</taxon>
        <taxon>Bacteroidota</taxon>
        <taxon>Flavobacteriia</taxon>
        <taxon>Flavobacteriales</taxon>
        <taxon>Flavobacteriaceae</taxon>
        <taxon>Flavivirga</taxon>
    </lineage>
</organism>